<feature type="domain" description="Transketolase-like pyrimidine-binding" evidence="4">
    <location>
        <begin position="4"/>
        <end position="179"/>
    </location>
</feature>
<evidence type="ECO:0000256" key="2">
    <source>
        <dbReference type="ARBA" id="ARBA00023002"/>
    </source>
</evidence>
<dbReference type="Gene3D" id="3.40.50.970">
    <property type="match status" value="1"/>
</dbReference>
<dbReference type="InterPro" id="IPR033248">
    <property type="entry name" value="Transketolase_C"/>
</dbReference>
<dbReference type="Pfam" id="PF02780">
    <property type="entry name" value="Transketolase_C"/>
    <property type="match status" value="1"/>
</dbReference>
<dbReference type="InterPro" id="IPR005475">
    <property type="entry name" value="Transketolase-like_Pyr-bd"/>
</dbReference>
<evidence type="ECO:0000313" key="5">
    <source>
        <dbReference type="EMBL" id="CAB4690410.1"/>
    </source>
</evidence>
<keyword evidence="3" id="KW-0786">Thiamine pyrophosphate</keyword>
<dbReference type="EMBL" id="CAEZXP010000001">
    <property type="protein sequence ID" value="CAB4690410.1"/>
    <property type="molecule type" value="Genomic_DNA"/>
</dbReference>
<reference evidence="5" key="1">
    <citation type="submission" date="2020-05" db="EMBL/GenBank/DDBJ databases">
        <authorList>
            <person name="Chiriac C."/>
            <person name="Salcher M."/>
            <person name="Ghai R."/>
            <person name="Kavagutti S V."/>
        </authorList>
    </citation>
    <scope>NUCLEOTIDE SEQUENCE</scope>
</reference>
<dbReference type="FunFam" id="3.40.50.970:FF:000001">
    <property type="entry name" value="Pyruvate dehydrogenase E1 beta subunit"/>
    <property type="match status" value="1"/>
</dbReference>
<dbReference type="AlphaFoldDB" id="A0A6J6NUE8"/>
<name>A0A6J6NUE8_9ZZZZ</name>
<dbReference type="InterPro" id="IPR009014">
    <property type="entry name" value="Transketo_C/PFOR_II"/>
</dbReference>
<dbReference type="PANTHER" id="PTHR43257:SF2">
    <property type="entry name" value="PYRUVATE DEHYDROGENASE E1 COMPONENT SUBUNIT BETA"/>
    <property type="match status" value="1"/>
</dbReference>
<evidence type="ECO:0000256" key="1">
    <source>
        <dbReference type="ARBA" id="ARBA00001964"/>
    </source>
</evidence>
<dbReference type="Pfam" id="PF02779">
    <property type="entry name" value="Transket_pyr"/>
    <property type="match status" value="1"/>
</dbReference>
<dbReference type="SMART" id="SM00861">
    <property type="entry name" value="Transket_pyr"/>
    <property type="match status" value="1"/>
</dbReference>
<evidence type="ECO:0000259" key="4">
    <source>
        <dbReference type="SMART" id="SM00861"/>
    </source>
</evidence>
<dbReference type="Gene3D" id="3.40.50.920">
    <property type="match status" value="1"/>
</dbReference>
<organism evidence="5">
    <name type="scientific">freshwater metagenome</name>
    <dbReference type="NCBI Taxonomy" id="449393"/>
    <lineage>
        <taxon>unclassified sequences</taxon>
        <taxon>metagenomes</taxon>
        <taxon>ecological metagenomes</taxon>
    </lineage>
</organism>
<dbReference type="GO" id="GO:0016491">
    <property type="term" value="F:oxidoreductase activity"/>
    <property type="evidence" value="ECO:0007669"/>
    <property type="project" value="UniProtKB-KW"/>
</dbReference>
<sequence>MKTMSYREAVRDAIAESMRASDEVFIMGEDIAEMGGSMGVTQGLLDEFGASRVRNTPISEMAIVGAGIGAAMQGMRPIVEIMYEDFITLSLEQIVNQAAKHRFMSGGQLKVPMVIRTQGGAGWSPGAQHAQQLEAWLVHVPGLKVVFPSTPADVRGLLWSSIYDDNPVVFFEHRLLYPIKDEVPETLEPIPLGKARVIREGKDVTVIATGPLVHRALKAAEEAEADGISVEVVDPRTLQPLDEDGLIESVKKTNRCVVAHEAVTRMGFGAEVVAVLQEKAFDYLDAPIQRVGAKFAPLAFAPAMEQFVVPGPQDVLDAIRKTVAKA</sequence>
<proteinExistence type="predicted"/>
<comment type="cofactor">
    <cofactor evidence="1">
        <name>thiamine diphosphate</name>
        <dbReference type="ChEBI" id="CHEBI:58937"/>
    </cofactor>
</comment>
<protein>
    <submittedName>
        <fullName evidence="5">Unannotated protein</fullName>
    </submittedName>
</protein>
<keyword evidence="2" id="KW-0560">Oxidoreductase</keyword>
<dbReference type="PANTHER" id="PTHR43257">
    <property type="entry name" value="PYRUVATE DEHYDROGENASE E1 COMPONENT BETA SUBUNIT"/>
    <property type="match status" value="1"/>
</dbReference>
<accession>A0A6J6NUE8</accession>
<gene>
    <name evidence="5" type="ORF">UFOPK2399_00672</name>
</gene>
<evidence type="ECO:0000256" key="3">
    <source>
        <dbReference type="ARBA" id="ARBA00023052"/>
    </source>
</evidence>
<dbReference type="SUPFAM" id="SSF52518">
    <property type="entry name" value="Thiamin diphosphate-binding fold (THDP-binding)"/>
    <property type="match status" value="1"/>
</dbReference>
<dbReference type="InterPro" id="IPR029061">
    <property type="entry name" value="THDP-binding"/>
</dbReference>
<dbReference type="FunFam" id="3.40.50.920:FF:000001">
    <property type="entry name" value="Pyruvate dehydrogenase E1 beta subunit"/>
    <property type="match status" value="1"/>
</dbReference>
<dbReference type="SUPFAM" id="SSF52922">
    <property type="entry name" value="TK C-terminal domain-like"/>
    <property type="match status" value="1"/>
</dbReference>
<dbReference type="CDD" id="cd07036">
    <property type="entry name" value="TPP_PYR_E1-PDHc-beta_like"/>
    <property type="match status" value="1"/>
</dbReference>
<dbReference type="NCBIfam" id="NF006667">
    <property type="entry name" value="PRK09212.1"/>
    <property type="match status" value="1"/>
</dbReference>